<dbReference type="GO" id="GO:0051015">
    <property type="term" value="F:actin filament binding"/>
    <property type="evidence" value="ECO:0007669"/>
    <property type="project" value="TreeGrafter"/>
</dbReference>
<keyword evidence="4 10" id="KW-0853">WD repeat</keyword>
<keyword evidence="3" id="KW-0963">Cytoplasm</keyword>
<dbReference type="AlphaFoldDB" id="A0A183E650"/>
<dbReference type="SMART" id="SM00320">
    <property type="entry name" value="WD40"/>
    <property type="match status" value="5"/>
</dbReference>
<dbReference type="Gene3D" id="2.130.10.10">
    <property type="entry name" value="YVTN repeat-like/Quinoprotein amine dehydrogenase"/>
    <property type="match status" value="1"/>
</dbReference>
<gene>
    <name evidence="11" type="ORF">GPUH_LOCUS16441</name>
</gene>
<protein>
    <recommendedName>
        <fullName evidence="8">Arp2/3 complex 41 kDa subunit</fullName>
    </recommendedName>
    <alternativeName>
        <fullName evidence="9">p41-ARC</fullName>
    </alternativeName>
</protein>
<evidence type="ECO:0000256" key="9">
    <source>
        <dbReference type="ARBA" id="ARBA00041789"/>
    </source>
</evidence>
<proteinExistence type="inferred from homology"/>
<keyword evidence="6" id="KW-0009">Actin-binding</keyword>
<sequence length="292" mass="32917">MELLAEHDLPITGLDWAPKTNRIVSCAQDKNAFVWTFDGSHWKPELVILRMHRAATCIKWSPYENKFAVGSGSKLVSVCFYEKEDDWWICKQIKKSIHSTVLCIDWHPNNVLLAVGACDFKARVFSAYVKEVDEKPSPNPWGSKMPFGALMCEVKCPAWVHHVAFSPSGCRMAYVSHDSTIAVIDTNRSLNDAVILHTIYLPFTSVRWFVTKLDVPSEHKSSNINSAMQKFRNIDRNAAGEAVDVRLRTLHQNAITEILPHSGRYDNVQKFSTCAIDGVIALWDLRNAATAV</sequence>
<dbReference type="InterPro" id="IPR036322">
    <property type="entry name" value="WD40_repeat_dom_sf"/>
</dbReference>
<dbReference type="EMBL" id="UYRT01083760">
    <property type="protein sequence ID" value="VDN27903.1"/>
    <property type="molecule type" value="Genomic_DNA"/>
</dbReference>
<name>A0A183E650_9BILA</name>
<evidence type="ECO:0000256" key="4">
    <source>
        <dbReference type="ARBA" id="ARBA00022574"/>
    </source>
</evidence>
<organism evidence="13">
    <name type="scientific">Gongylonema pulchrum</name>
    <dbReference type="NCBI Taxonomy" id="637853"/>
    <lineage>
        <taxon>Eukaryota</taxon>
        <taxon>Metazoa</taxon>
        <taxon>Ecdysozoa</taxon>
        <taxon>Nematoda</taxon>
        <taxon>Chromadorea</taxon>
        <taxon>Rhabditida</taxon>
        <taxon>Spirurina</taxon>
        <taxon>Spiruromorpha</taxon>
        <taxon>Spiruroidea</taxon>
        <taxon>Gongylonematidae</taxon>
        <taxon>Gongylonema</taxon>
    </lineage>
</organism>
<dbReference type="PANTHER" id="PTHR10709:SF2">
    <property type="entry name" value="ACTIN-RELATED PROTEIN 2_3 COMPLEX SUBUNIT"/>
    <property type="match status" value="1"/>
</dbReference>
<dbReference type="OrthoDB" id="406844at2759"/>
<comment type="subcellular location">
    <subcellularLocation>
        <location evidence="1">Cytoplasm</location>
        <location evidence="1">Cytoskeleton</location>
    </subcellularLocation>
</comment>
<dbReference type="InterPro" id="IPR017383">
    <property type="entry name" value="ARPC1"/>
</dbReference>
<dbReference type="Proteomes" id="UP000271098">
    <property type="component" value="Unassembled WGS sequence"/>
</dbReference>
<evidence type="ECO:0000313" key="12">
    <source>
        <dbReference type="Proteomes" id="UP000271098"/>
    </source>
</evidence>
<keyword evidence="7" id="KW-0206">Cytoskeleton</keyword>
<reference evidence="13" key="1">
    <citation type="submission" date="2016-06" db="UniProtKB">
        <authorList>
            <consortium name="WormBaseParasite"/>
        </authorList>
    </citation>
    <scope>IDENTIFICATION</scope>
</reference>
<dbReference type="InterPro" id="IPR015943">
    <property type="entry name" value="WD40/YVTN_repeat-like_dom_sf"/>
</dbReference>
<dbReference type="Pfam" id="PF00400">
    <property type="entry name" value="WD40"/>
    <property type="match status" value="3"/>
</dbReference>
<evidence type="ECO:0000256" key="1">
    <source>
        <dbReference type="ARBA" id="ARBA00004245"/>
    </source>
</evidence>
<evidence type="ECO:0000256" key="6">
    <source>
        <dbReference type="ARBA" id="ARBA00023203"/>
    </source>
</evidence>
<reference evidence="11 12" key="2">
    <citation type="submission" date="2018-11" db="EMBL/GenBank/DDBJ databases">
        <authorList>
            <consortium name="Pathogen Informatics"/>
        </authorList>
    </citation>
    <scope>NUCLEOTIDE SEQUENCE [LARGE SCALE GENOMIC DNA]</scope>
</reference>
<dbReference type="PANTHER" id="PTHR10709">
    <property type="entry name" value="ACTIN-RELATED PROTEIN 2/3 COMPLEX SUBUNIT 1"/>
    <property type="match status" value="1"/>
</dbReference>
<dbReference type="GO" id="GO:0034314">
    <property type="term" value="P:Arp2/3 complex-mediated actin nucleation"/>
    <property type="evidence" value="ECO:0007669"/>
    <property type="project" value="InterPro"/>
</dbReference>
<keyword evidence="5" id="KW-0677">Repeat</keyword>
<feature type="repeat" description="WD" evidence="10">
    <location>
        <begin position="4"/>
        <end position="35"/>
    </location>
</feature>
<dbReference type="InterPro" id="IPR001680">
    <property type="entry name" value="WD40_rpt"/>
</dbReference>
<evidence type="ECO:0000256" key="2">
    <source>
        <dbReference type="ARBA" id="ARBA00006260"/>
    </source>
</evidence>
<comment type="similarity">
    <text evidence="2">Belongs to the WD repeat ARPC1 family.</text>
</comment>
<evidence type="ECO:0000256" key="3">
    <source>
        <dbReference type="ARBA" id="ARBA00022490"/>
    </source>
</evidence>
<evidence type="ECO:0000313" key="13">
    <source>
        <dbReference type="WBParaSite" id="GPUH_0001646301-mRNA-1"/>
    </source>
</evidence>
<keyword evidence="12" id="KW-1185">Reference proteome</keyword>
<dbReference type="SUPFAM" id="SSF50978">
    <property type="entry name" value="WD40 repeat-like"/>
    <property type="match status" value="1"/>
</dbReference>
<evidence type="ECO:0000256" key="10">
    <source>
        <dbReference type="PROSITE-ProRule" id="PRU00221"/>
    </source>
</evidence>
<evidence type="ECO:0000256" key="5">
    <source>
        <dbReference type="ARBA" id="ARBA00022737"/>
    </source>
</evidence>
<dbReference type="PROSITE" id="PS50082">
    <property type="entry name" value="WD_REPEATS_2"/>
    <property type="match status" value="1"/>
</dbReference>
<dbReference type="WBParaSite" id="GPUH_0001646301-mRNA-1">
    <property type="protein sequence ID" value="GPUH_0001646301-mRNA-1"/>
    <property type="gene ID" value="GPUH_0001646301"/>
</dbReference>
<evidence type="ECO:0000313" key="11">
    <source>
        <dbReference type="EMBL" id="VDN27903.1"/>
    </source>
</evidence>
<dbReference type="GO" id="GO:0005885">
    <property type="term" value="C:Arp2/3 protein complex"/>
    <property type="evidence" value="ECO:0007669"/>
    <property type="project" value="InterPro"/>
</dbReference>
<evidence type="ECO:0000256" key="7">
    <source>
        <dbReference type="ARBA" id="ARBA00023212"/>
    </source>
</evidence>
<accession>A0A183E650</accession>
<evidence type="ECO:0000256" key="8">
    <source>
        <dbReference type="ARBA" id="ARBA00041244"/>
    </source>
</evidence>